<dbReference type="PANTHER" id="PTHR42794">
    <property type="entry name" value="HEMIN IMPORT ATP-BINDING PROTEIN HMUV"/>
    <property type="match status" value="1"/>
</dbReference>
<dbReference type="SUPFAM" id="SSF52540">
    <property type="entry name" value="P-loop containing nucleoside triphosphate hydrolases"/>
    <property type="match status" value="1"/>
</dbReference>
<dbReference type="InterPro" id="IPR017871">
    <property type="entry name" value="ABC_transporter-like_CS"/>
</dbReference>
<dbReference type="Gene3D" id="3.40.50.300">
    <property type="entry name" value="P-loop containing nucleotide triphosphate hydrolases"/>
    <property type="match status" value="1"/>
</dbReference>
<evidence type="ECO:0000313" key="8">
    <source>
        <dbReference type="EMBL" id="NHL00063.1"/>
    </source>
</evidence>
<keyword evidence="4 8" id="KW-0067">ATP-binding</keyword>
<evidence type="ECO:0000259" key="7">
    <source>
        <dbReference type="PROSITE" id="PS50893"/>
    </source>
</evidence>
<evidence type="ECO:0000313" key="9">
    <source>
        <dbReference type="Proteomes" id="UP000802098"/>
    </source>
</evidence>
<accession>A0ABX0I1P4</accession>
<dbReference type="SMART" id="SM00382">
    <property type="entry name" value="AAA"/>
    <property type="match status" value="1"/>
</dbReference>
<keyword evidence="2" id="KW-0472">Membrane</keyword>
<evidence type="ECO:0000256" key="4">
    <source>
        <dbReference type="ARBA" id="ARBA00022840"/>
    </source>
</evidence>
<keyword evidence="5" id="KW-1278">Translocase</keyword>
<reference evidence="8 9" key="1">
    <citation type="submission" date="2020-03" db="EMBL/GenBank/DDBJ databases">
        <title>Rubrivivax benzoatilyticus JA2 (sequenced after 10 years sub-culturing).</title>
        <authorList>
            <person name="Gupta D."/>
            <person name="Chintalapati S."/>
            <person name="Chintalapati V.R."/>
        </authorList>
    </citation>
    <scope>NUCLEOTIDE SEQUENCE [LARGE SCALE GENOMIC DNA]</scope>
    <source>
        <strain evidence="8 9">JA2-Mal</strain>
    </source>
</reference>
<evidence type="ECO:0000256" key="5">
    <source>
        <dbReference type="ARBA" id="ARBA00022967"/>
    </source>
</evidence>
<keyword evidence="2" id="KW-1003">Cell membrane</keyword>
<name>A0ABX0I1P4_9BURK</name>
<dbReference type="InterPro" id="IPR003593">
    <property type="entry name" value="AAA+_ATPase"/>
</dbReference>
<evidence type="ECO:0000256" key="1">
    <source>
        <dbReference type="ARBA" id="ARBA00022448"/>
    </source>
</evidence>
<dbReference type="PANTHER" id="PTHR42794:SF1">
    <property type="entry name" value="HEMIN IMPORT ATP-BINDING PROTEIN HMUV"/>
    <property type="match status" value="1"/>
</dbReference>
<protein>
    <submittedName>
        <fullName evidence="8">ABC transporter ATP-binding protein</fullName>
    </submittedName>
</protein>
<keyword evidence="3" id="KW-0547">Nucleotide-binding</keyword>
<comment type="caution">
    <text evidence="8">The sequence shown here is derived from an EMBL/GenBank/DDBJ whole genome shotgun (WGS) entry which is preliminary data.</text>
</comment>
<keyword evidence="9" id="KW-1185">Reference proteome</keyword>
<dbReference type="PROSITE" id="PS00211">
    <property type="entry name" value="ABC_TRANSPORTER_1"/>
    <property type="match status" value="1"/>
</dbReference>
<dbReference type="InterPro" id="IPR003439">
    <property type="entry name" value="ABC_transporter-like_ATP-bd"/>
</dbReference>
<evidence type="ECO:0000256" key="3">
    <source>
        <dbReference type="ARBA" id="ARBA00022741"/>
    </source>
</evidence>
<comment type="function">
    <text evidence="6">Part of the ABC transporter complex HmuTUV involved in hemin import. Responsible for energy coupling to the transport system.</text>
</comment>
<proteinExistence type="predicted"/>
<sequence>MDTTTSPALATHGLEVRAGARTLLLGITASWPARGLFALVGANGAGKSTLLQALIGLRPAHAGEVRLLGRPLAAWKPRALAQAIGYLPQQTHSHWDLTVEELLQLALAPPDAALIEACELGPLMRRRLHTLSGGEAARAALARAIAHRPPLLLADEPAAHLDLPHQHQLMRLLRACAADAADAAVLVVLHDLHLAARYCDHVTLLAGGRVLAAGHPDEVLSSASLSQAYGSAVARCDLGRQSFFTAES</sequence>
<evidence type="ECO:0000256" key="6">
    <source>
        <dbReference type="ARBA" id="ARBA00037066"/>
    </source>
</evidence>
<feature type="domain" description="ABC transporter" evidence="7">
    <location>
        <begin position="9"/>
        <end position="232"/>
    </location>
</feature>
<dbReference type="Proteomes" id="UP000802098">
    <property type="component" value="Unassembled WGS sequence"/>
</dbReference>
<evidence type="ECO:0000256" key="2">
    <source>
        <dbReference type="ARBA" id="ARBA00022475"/>
    </source>
</evidence>
<dbReference type="GO" id="GO:0005524">
    <property type="term" value="F:ATP binding"/>
    <property type="evidence" value="ECO:0007669"/>
    <property type="project" value="UniProtKB-KW"/>
</dbReference>
<dbReference type="EMBL" id="JAAOCD010000010">
    <property type="protein sequence ID" value="NHL00063.1"/>
    <property type="molecule type" value="Genomic_DNA"/>
</dbReference>
<dbReference type="Pfam" id="PF00005">
    <property type="entry name" value="ABC_tran"/>
    <property type="match status" value="1"/>
</dbReference>
<dbReference type="PROSITE" id="PS50893">
    <property type="entry name" value="ABC_TRANSPORTER_2"/>
    <property type="match status" value="1"/>
</dbReference>
<dbReference type="InterPro" id="IPR027417">
    <property type="entry name" value="P-loop_NTPase"/>
</dbReference>
<dbReference type="RefSeq" id="WP_029718856.1">
    <property type="nucleotide sequence ID" value="NZ_JAAOCD010000010.1"/>
</dbReference>
<keyword evidence="1" id="KW-0813">Transport</keyword>
<organism evidence="8 9">
    <name type="scientific">Rubrivivax benzoatilyticus</name>
    <dbReference type="NCBI Taxonomy" id="316997"/>
    <lineage>
        <taxon>Bacteria</taxon>
        <taxon>Pseudomonadati</taxon>
        <taxon>Pseudomonadota</taxon>
        <taxon>Betaproteobacteria</taxon>
        <taxon>Burkholderiales</taxon>
        <taxon>Sphaerotilaceae</taxon>
        <taxon>Rubrivivax</taxon>
    </lineage>
</organism>
<gene>
    <name evidence="8" type="ORF">G7087_16905</name>
</gene>